<comment type="caution">
    <text evidence="2">The sequence shown here is derived from an EMBL/GenBank/DDBJ whole genome shotgun (WGS) entry which is preliminary data.</text>
</comment>
<dbReference type="Gene3D" id="1.10.600.10">
    <property type="entry name" value="Farnesyl Diphosphate Synthase"/>
    <property type="match status" value="1"/>
</dbReference>
<sequence length="307" mass="35317">MSTLSLDTRADEDEWIWESFRYHSRTFSLAAYLLPRSVQMSVATLYLYCRRVDSIADQRVLEVGRERALQEVRQVRDRLDKTLAGRPPAETVLWRRLAEVHEQSSLPRGPMYELIEGALWDLEGRPVVSKADLIEYSNLVGGSVGAMMLPFLADPERHDELEPAARKLGIAMQITNIVRDVGEDIDELDRVYLPEHWLDEHNVSVEALRHGRVADGYPALLEAAMEAAEQRYVDSFEGVAALPFRSRYGIRAAARMYREIMNEVRANDYDNLGRRAYVSFRRKLFLLLYDGYERRKHRLTSDALSGP</sequence>
<dbReference type="InterPro" id="IPR008949">
    <property type="entry name" value="Isoprenoid_synthase_dom_sf"/>
</dbReference>
<dbReference type="AlphaFoldDB" id="A0A9X2PXS3"/>
<dbReference type="InterPro" id="IPR019845">
    <property type="entry name" value="Squalene/phytoene_synthase_CS"/>
</dbReference>
<protein>
    <submittedName>
        <fullName evidence="2">Phytoene synthase</fullName>
        <ecNumber evidence="2">2.5.1.32</ecNumber>
    </submittedName>
</protein>
<evidence type="ECO:0000256" key="1">
    <source>
        <dbReference type="ARBA" id="ARBA00022679"/>
    </source>
</evidence>
<organism evidence="2 3">
    <name type="scientific">Salinibacter ruber</name>
    <dbReference type="NCBI Taxonomy" id="146919"/>
    <lineage>
        <taxon>Bacteria</taxon>
        <taxon>Pseudomonadati</taxon>
        <taxon>Rhodothermota</taxon>
        <taxon>Rhodothermia</taxon>
        <taxon>Rhodothermales</taxon>
        <taxon>Salinibacteraceae</taxon>
        <taxon>Salinibacter</taxon>
    </lineage>
</organism>
<dbReference type="GO" id="GO:0016117">
    <property type="term" value="P:carotenoid biosynthetic process"/>
    <property type="evidence" value="ECO:0007669"/>
    <property type="project" value="UniProtKB-ARBA"/>
</dbReference>
<dbReference type="GO" id="GO:0051996">
    <property type="term" value="F:squalene synthase [NAD(P)H] activity"/>
    <property type="evidence" value="ECO:0007669"/>
    <property type="project" value="InterPro"/>
</dbReference>
<proteinExistence type="predicted"/>
<dbReference type="EC" id="2.5.1.32" evidence="2"/>
<dbReference type="SUPFAM" id="SSF48576">
    <property type="entry name" value="Terpenoid synthases"/>
    <property type="match status" value="1"/>
</dbReference>
<dbReference type="CDD" id="cd00683">
    <property type="entry name" value="Trans_IPPS_HH"/>
    <property type="match status" value="1"/>
</dbReference>
<dbReference type="SFLD" id="SFLDG01018">
    <property type="entry name" value="Squalene/Phytoene_Synthase_Lik"/>
    <property type="match status" value="1"/>
</dbReference>
<dbReference type="RefSeq" id="WP_259079456.1">
    <property type="nucleotide sequence ID" value="NZ_JANUAU010000002.1"/>
</dbReference>
<evidence type="ECO:0000313" key="3">
    <source>
        <dbReference type="Proteomes" id="UP001155027"/>
    </source>
</evidence>
<dbReference type="PROSITE" id="PS01045">
    <property type="entry name" value="SQUALEN_PHYTOEN_SYN_2"/>
    <property type="match status" value="1"/>
</dbReference>
<gene>
    <name evidence="2" type="ORF">GGP71_000641</name>
</gene>
<dbReference type="InterPro" id="IPR044843">
    <property type="entry name" value="Trans_IPPS_bact-type"/>
</dbReference>
<dbReference type="Proteomes" id="UP001155027">
    <property type="component" value="Unassembled WGS sequence"/>
</dbReference>
<dbReference type="GO" id="GO:0004311">
    <property type="term" value="F:geranylgeranyl diphosphate synthase activity"/>
    <property type="evidence" value="ECO:0007669"/>
    <property type="project" value="InterPro"/>
</dbReference>
<dbReference type="InterPro" id="IPR002060">
    <property type="entry name" value="Squ/phyt_synthse"/>
</dbReference>
<keyword evidence="1 2" id="KW-0808">Transferase</keyword>
<accession>A0A9X2PXS3</accession>
<dbReference type="InterPro" id="IPR033904">
    <property type="entry name" value="Trans_IPPS_HH"/>
</dbReference>
<dbReference type="Pfam" id="PF00494">
    <property type="entry name" value="SQS_PSY"/>
    <property type="match status" value="1"/>
</dbReference>
<dbReference type="PANTHER" id="PTHR31480">
    <property type="entry name" value="BIFUNCTIONAL LYCOPENE CYCLASE/PHYTOENE SYNTHASE"/>
    <property type="match status" value="1"/>
</dbReference>
<dbReference type="SFLD" id="SFLDG01212">
    <property type="entry name" value="Phytoene_synthase_like"/>
    <property type="match status" value="1"/>
</dbReference>
<name>A0A9X2PXS3_9BACT</name>
<dbReference type="SFLD" id="SFLDS00005">
    <property type="entry name" value="Isoprenoid_Synthase_Type_I"/>
    <property type="match status" value="1"/>
</dbReference>
<reference evidence="2" key="1">
    <citation type="submission" date="2022-08" db="EMBL/GenBank/DDBJ databases">
        <title>Genomic Encyclopedia of Type Strains, Phase V (KMG-V): Genome sequencing to study the core and pangenomes of soil and plant-associated prokaryotes.</title>
        <authorList>
            <person name="Whitman W."/>
        </authorList>
    </citation>
    <scope>NUCLEOTIDE SEQUENCE</scope>
    <source>
        <strain evidence="2">0</strain>
    </source>
</reference>
<evidence type="ECO:0000313" key="2">
    <source>
        <dbReference type="EMBL" id="MCS3676734.1"/>
    </source>
</evidence>
<dbReference type="EMBL" id="JANUAU010000002">
    <property type="protein sequence ID" value="MCS3676734.1"/>
    <property type="molecule type" value="Genomic_DNA"/>
</dbReference>